<gene>
    <name evidence="2" type="ORF">C24_LOCUS17136</name>
</gene>
<evidence type="ECO:0000256" key="1">
    <source>
        <dbReference type="SAM" id="MobiDB-lite"/>
    </source>
</evidence>
<feature type="region of interest" description="Disordered" evidence="1">
    <location>
        <begin position="130"/>
        <end position="186"/>
    </location>
</feature>
<proteinExistence type="predicted"/>
<organism evidence="2 3">
    <name type="scientific">Arabidopsis thaliana</name>
    <name type="common">Mouse-ear cress</name>
    <dbReference type="NCBI Taxonomy" id="3702"/>
    <lineage>
        <taxon>Eukaryota</taxon>
        <taxon>Viridiplantae</taxon>
        <taxon>Streptophyta</taxon>
        <taxon>Embryophyta</taxon>
        <taxon>Tracheophyta</taxon>
        <taxon>Spermatophyta</taxon>
        <taxon>Magnoliopsida</taxon>
        <taxon>eudicotyledons</taxon>
        <taxon>Gunneridae</taxon>
        <taxon>Pentapetalae</taxon>
        <taxon>rosids</taxon>
        <taxon>malvids</taxon>
        <taxon>Brassicales</taxon>
        <taxon>Brassicaceae</taxon>
        <taxon>Camelineae</taxon>
        <taxon>Arabidopsis</taxon>
    </lineage>
</organism>
<dbReference type="EMBL" id="CACSHJ010000095">
    <property type="protein sequence ID" value="CAA0393702.1"/>
    <property type="molecule type" value="Genomic_DNA"/>
</dbReference>
<protein>
    <submittedName>
        <fullName evidence="2">Uncharacterized protein</fullName>
    </submittedName>
</protein>
<sequence length="186" mass="20479">MGDISNGYKTGQALSPVEIMREVALVNDLAQVMMDLSALVIDQGKLGLRATLFRFLHPPPRVPTPPLNPQELAAVTPYFPTSRPSAFQAFTVPTTQAGVRRHQVFPDSNISQASGAAITSGVRQVFEVGKSSRGAQDGESHNNMHLGESCKRKNLIILQRDKESRQHKQQETEQRMGGILKPPKKR</sequence>
<dbReference type="Proteomes" id="UP000434276">
    <property type="component" value="Unassembled WGS sequence"/>
</dbReference>
<accession>A0A5S9XQ80</accession>
<dbReference type="OrthoDB" id="10341589at2759"/>
<dbReference type="AlphaFoldDB" id="A0A5S9XQ80"/>
<dbReference type="ExpressionAtlas" id="A0A5S9XQ80">
    <property type="expression patterns" value="baseline and differential"/>
</dbReference>
<name>A0A5S9XQ80_ARATH</name>
<reference evidence="2 3" key="1">
    <citation type="submission" date="2019-12" db="EMBL/GenBank/DDBJ databases">
        <authorList>
            <person name="Jiao W.-B."/>
            <person name="Schneeberger K."/>
        </authorList>
    </citation>
    <scope>NUCLEOTIDE SEQUENCE [LARGE SCALE GENOMIC DNA]</scope>
    <source>
        <strain evidence="3">cv. C24</strain>
    </source>
</reference>
<evidence type="ECO:0000313" key="3">
    <source>
        <dbReference type="Proteomes" id="UP000434276"/>
    </source>
</evidence>
<feature type="compositionally biased region" description="Basic and acidic residues" evidence="1">
    <location>
        <begin position="159"/>
        <end position="174"/>
    </location>
</feature>
<evidence type="ECO:0000313" key="2">
    <source>
        <dbReference type="EMBL" id="CAA0393702.1"/>
    </source>
</evidence>